<feature type="domain" description="Aldehyde dehydrogenase" evidence="4">
    <location>
        <begin position="14"/>
        <end position="483"/>
    </location>
</feature>
<evidence type="ECO:0000256" key="2">
    <source>
        <dbReference type="ARBA" id="ARBA00023002"/>
    </source>
</evidence>
<keyword evidence="6" id="KW-1185">Reference proteome</keyword>
<dbReference type="InterPro" id="IPR010061">
    <property type="entry name" value="MeMal-semiAld_DH"/>
</dbReference>
<keyword evidence="3" id="KW-0520">NAD</keyword>
<dbReference type="Pfam" id="PF00171">
    <property type="entry name" value="Aldedh"/>
    <property type="match status" value="1"/>
</dbReference>
<dbReference type="EMBL" id="JBHLWB010000004">
    <property type="protein sequence ID" value="MFC0309106.1"/>
    <property type="molecule type" value="Genomic_DNA"/>
</dbReference>
<dbReference type="Gene3D" id="3.40.309.10">
    <property type="entry name" value="Aldehyde Dehydrogenase, Chain A, domain 2"/>
    <property type="match status" value="1"/>
</dbReference>
<evidence type="ECO:0000313" key="5">
    <source>
        <dbReference type="EMBL" id="MFC0309106.1"/>
    </source>
</evidence>
<dbReference type="Gene3D" id="3.40.605.10">
    <property type="entry name" value="Aldehyde Dehydrogenase, Chain A, domain 1"/>
    <property type="match status" value="1"/>
</dbReference>
<evidence type="ECO:0000256" key="3">
    <source>
        <dbReference type="ARBA" id="ARBA00023027"/>
    </source>
</evidence>
<proteinExistence type="predicted"/>
<evidence type="ECO:0000256" key="1">
    <source>
        <dbReference type="ARBA" id="ARBA00013048"/>
    </source>
</evidence>
<dbReference type="InterPro" id="IPR016162">
    <property type="entry name" value="Ald_DH_N"/>
</dbReference>
<dbReference type="CDD" id="cd07085">
    <property type="entry name" value="ALDH_F6_MMSDH"/>
    <property type="match status" value="1"/>
</dbReference>
<evidence type="ECO:0000259" key="4">
    <source>
        <dbReference type="Pfam" id="PF00171"/>
    </source>
</evidence>
<dbReference type="NCBIfam" id="TIGR01722">
    <property type="entry name" value="MMSDH"/>
    <property type="match status" value="1"/>
</dbReference>
<accession>A0ABV6H1B2</accession>
<organism evidence="5 6">
    <name type="scientific">Gallibacterium trehalosifermentans</name>
    <dbReference type="NCBI Taxonomy" id="516935"/>
    <lineage>
        <taxon>Bacteria</taxon>
        <taxon>Pseudomonadati</taxon>
        <taxon>Pseudomonadota</taxon>
        <taxon>Gammaproteobacteria</taxon>
        <taxon>Pasteurellales</taxon>
        <taxon>Pasteurellaceae</taxon>
        <taxon>Gallibacterium</taxon>
    </lineage>
</organism>
<dbReference type="Proteomes" id="UP001589767">
    <property type="component" value="Unassembled WGS sequence"/>
</dbReference>
<evidence type="ECO:0000313" key="6">
    <source>
        <dbReference type="Proteomes" id="UP001589767"/>
    </source>
</evidence>
<name>A0ABV6H1B2_9PAST</name>
<dbReference type="InterPro" id="IPR016160">
    <property type="entry name" value="Ald_DH_CS_CYS"/>
</dbReference>
<reference evidence="5 6" key="1">
    <citation type="submission" date="2024-09" db="EMBL/GenBank/DDBJ databases">
        <authorList>
            <person name="Sun Q."/>
            <person name="Mori K."/>
        </authorList>
    </citation>
    <scope>NUCLEOTIDE SEQUENCE [LARGE SCALE GENOMIC DNA]</scope>
    <source>
        <strain evidence="5 6">CCM 7539</strain>
    </source>
</reference>
<dbReference type="RefSeq" id="WP_382370239.1">
    <property type="nucleotide sequence ID" value="NZ_JBHLWB010000004.1"/>
</dbReference>
<dbReference type="InterPro" id="IPR015590">
    <property type="entry name" value="Aldehyde_DH_dom"/>
</dbReference>
<sequence>MTQVIPNFINGQIVESQSQRAAFVYNPATGEQTKQVKLSTVSEMEQAISAAQAAFPEWSQQSPLRRARILFKFKELLEKNFDSLARLITNEHGKIYSDSIGELTRGLEVVEFATGIPHLLKGEFSANVGRGIDSFSIMQPLGVVAGITPFNFPAMVPMWMFPVALACGNTFVLKPSEKDPSLSIRLAELLKEAGLPDGVFNVVQGDKEVVDVLLRDPRIQAVSFVGSTPIAQYIYEVGSAHGKRVQALGGAKNHALIMPDADIETTANALLGAAFGAAGERCMALSVAVTIDDNVADALVASLAPKVKALRIGPGILPEGEKENDMGPLISKEHLAKVSSYVDSGVAEGAKLVVDGRGYKVAGHENGYFIGGTLFDNVTTEMKIYQEEIFGPVLAIVRAKSYDEAIQLINDHQYGNGSAIFTSDGDAARQYSHDVKAGMVGINIPIPVPMAFHCFGGWKSSIFGPLNAYGPDGVRFYTRMKTVTSRWPNHKVREQGAAFSMPTL</sequence>
<protein>
    <recommendedName>
        <fullName evidence="1">methylmalonate-semialdehyde dehydrogenase (CoA acylating)</fullName>
        <ecNumber evidence="1">1.2.1.27</ecNumber>
    </recommendedName>
</protein>
<dbReference type="GO" id="GO:0016491">
    <property type="term" value="F:oxidoreductase activity"/>
    <property type="evidence" value="ECO:0007669"/>
    <property type="project" value="UniProtKB-KW"/>
</dbReference>
<comment type="caution">
    <text evidence="5">The sequence shown here is derived from an EMBL/GenBank/DDBJ whole genome shotgun (WGS) entry which is preliminary data.</text>
</comment>
<dbReference type="EC" id="1.2.1.27" evidence="1"/>
<dbReference type="SUPFAM" id="SSF53720">
    <property type="entry name" value="ALDH-like"/>
    <property type="match status" value="1"/>
</dbReference>
<keyword evidence="2 5" id="KW-0560">Oxidoreductase</keyword>
<dbReference type="PANTHER" id="PTHR43866:SF4">
    <property type="entry name" value="MALONATE-SEMIALDEHYDE DEHYDROGENASE"/>
    <property type="match status" value="1"/>
</dbReference>
<dbReference type="PANTHER" id="PTHR43866">
    <property type="entry name" value="MALONATE-SEMIALDEHYDE DEHYDROGENASE"/>
    <property type="match status" value="1"/>
</dbReference>
<gene>
    <name evidence="5" type="ORF">ACFFHK_05220</name>
</gene>
<dbReference type="InterPro" id="IPR016161">
    <property type="entry name" value="Ald_DH/histidinol_DH"/>
</dbReference>
<dbReference type="PROSITE" id="PS00070">
    <property type="entry name" value="ALDEHYDE_DEHYDR_CYS"/>
    <property type="match status" value="1"/>
</dbReference>
<dbReference type="InterPro" id="IPR016163">
    <property type="entry name" value="Ald_DH_C"/>
</dbReference>